<proteinExistence type="predicted"/>
<dbReference type="AlphaFoldDB" id="A0BFK5"/>
<dbReference type="OrthoDB" id="292259at2759"/>
<reference evidence="2 3" key="1">
    <citation type="journal article" date="2006" name="Nature">
        <title>Global trends of whole-genome duplications revealed by the ciliate Paramecium tetraurelia.</title>
        <authorList>
            <consortium name="Genoscope"/>
            <person name="Aury J.-M."/>
            <person name="Jaillon O."/>
            <person name="Duret L."/>
            <person name="Noel B."/>
            <person name="Jubin C."/>
            <person name="Porcel B.M."/>
            <person name="Segurens B."/>
            <person name="Daubin V."/>
            <person name="Anthouard V."/>
            <person name="Aiach N."/>
            <person name="Arnaiz O."/>
            <person name="Billaut A."/>
            <person name="Beisson J."/>
            <person name="Blanc I."/>
            <person name="Bouhouche K."/>
            <person name="Camara F."/>
            <person name="Duharcourt S."/>
            <person name="Guigo R."/>
            <person name="Gogendeau D."/>
            <person name="Katinka M."/>
            <person name="Keller A.-M."/>
            <person name="Kissmehl R."/>
            <person name="Klotz C."/>
            <person name="Koll F."/>
            <person name="Le Moue A."/>
            <person name="Lepere C."/>
            <person name="Malinsky S."/>
            <person name="Nowacki M."/>
            <person name="Nowak J.K."/>
            <person name="Plattner H."/>
            <person name="Poulain J."/>
            <person name="Ruiz F."/>
            <person name="Serrano V."/>
            <person name="Zagulski M."/>
            <person name="Dessen P."/>
            <person name="Betermier M."/>
            <person name="Weissenbach J."/>
            <person name="Scarpelli C."/>
            <person name="Schachter V."/>
            <person name="Sperling L."/>
            <person name="Meyer E."/>
            <person name="Cohen J."/>
            <person name="Wincker P."/>
        </authorList>
    </citation>
    <scope>NUCLEOTIDE SEQUENCE [LARGE SCALE GENOMIC DNA]</scope>
    <source>
        <strain evidence="2 3">Stock d4-2</strain>
    </source>
</reference>
<evidence type="ECO:0000313" key="2">
    <source>
        <dbReference type="EMBL" id="CAK57322.1"/>
    </source>
</evidence>
<accession>A0BFK5</accession>
<feature type="region of interest" description="Disordered" evidence="1">
    <location>
        <begin position="142"/>
        <end position="177"/>
    </location>
</feature>
<dbReference type="InParanoid" id="A0BFK5"/>
<dbReference type="Proteomes" id="UP000000600">
    <property type="component" value="Unassembled WGS sequence"/>
</dbReference>
<dbReference type="KEGG" id="ptm:GSPATT00028357001"/>
<name>A0BFK5_PARTE</name>
<sequence>MKYKKKLKMEVEFEELKRIRQSHIVANPLVWIIKTLFKKYCQSQNYYYTRDINDILRDVSSKAVVRYKDLIGYDDYVSVQGSTVTRMNTHRNSSCCPNIIKQIEPFNRVSYRNTAILHGTNNIIMRRQEYYRIALLVEEEDKKNPDGPSKHIIGDKPSPANSQQSQKDQESQTNTKRIKNTLILKDLSWLNRSSIQIQKKQMEISYTLQEICKQLGKETVEQSPLLIFAGKGDEIELNRFQVYLNQQTQKSQVDKVSQIQTKKLSQPNIVFSLLQKQCQDENKLRLGSQYSKQNAELLQQKNKISSDINQRNHVDSPQKKQQSNHARMDQNFEIKQQISPKYITNVQPKITTQQYFQNFRLNVQSNPQLLKLQNQNPISSPATNQTYINKLNLKQISKIIIDDNLFQQELKWKNGAQTQRPNSDTKNFFFNRNSPILQSGAQNELQINMLKQNSGQISAPKKYRFFTQQEIDTTKYSPPIQVKLRQDHQYKRKPTELAMQYTLSIFKQYKQCTKRINLKENNQIHLKRILINNQCVQQTGEVKVNINQRKAQQSHVKIHQKKQVYQKELGVGQMLQNIQQAQTILSLNKWF</sequence>
<dbReference type="eggNOG" id="ENOG502SPTI">
    <property type="taxonomic scope" value="Eukaryota"/>
</dbReference>
<feature type="compositionally biased region" description="Polar residues" evidence="1">
    <location>
        <begin position="159"/>
        <end position="175"/>
    </location>
</feature>
<dbReference type="OMA" id="MRRQEYY"/>
<dbReference type="EMBL" id="CT867991">
    <property type="protein sequence ID" value="CAK57322.1"/>
    <property type="molecule type" value="Genomic_DNA"/>
</dbReference>
<protein>
    <submittedName>
        <fullName evidence="2">Uncharacterized protein</fullName>
    </submittedName>
</protein>
<dbReference type="HOGENOM" id="CLU_461909_0_0_1"/>
<dbReference type="RefSeq" id="XP_001424720.1">
    <property type="nucleotide sequence ID" value="XM_001424683.1"/>
</dbReference>
<gene>
    <name evidence="2" type="ORF">GSPATT00028357001</name>
</gene>
<evidence type="ECO:0000313" key="3">
    <source>
        <dbReference type="Proteomes" id="UP000000600"/>
    </source>
</evidence>
<organism evidence="2 3">
    <name type="scientific">Paramecium tetraurelia</name>
    <dbReference type="NCBI Taxonomy" id="5888"/>
    <lineage>
        <taxon>Eukaryota</taxon>
        <taxon>Sar</taxon>
        <taxon>Alveolata</taxon>
        <taxon>Ciliophora</taxon>
        <taxon>Intramacronucleata</taxon>
        <taxon>Oligohymenophorea</taxon>
        <taxon>Peniculida</taxon>
        <taxon>Parameciidae</taxon>
        <taxon>Paramecium</taxon>
    </lineage>
</organism>
<feature type="region of interest" description="Disordered" evidence="1">
    <location>
        <begin position="304"/>
        <end position="327"/>
    </location>
</feature>
<feature type="compositionally biased region" description="Basic and acidic residues" evidence="1">
    <location>
        <begin position="142"/>
        <end position="154"/>
    </location>
</feature>
<keyword evidence="3" id="KW-1185">Reference proteome</keyword>
<evidence type="ECO:0000256" key="1">
    <source>
        <dbReference type="SAM" id="MobiDB-lite"/>
    </source>
</evidence>
<dbReference type="GeneID" id="5010504"/>